<dbReference type="GO" id="GO:0005681">
    <property type="term" value="C:spliceosomal complex"/>
    <property type="evidence" value="ECO:0007669"/>
    <property type="project" value="UniProtKB-UniRule"/>
</dbReference>
<name>A0A2H1X2U6_SPOFR</name>
<evidence type="ECO:0000256" key="4">
    <source>
        <dbReference type="ARBA" id="ARBA00023187"/>
    </source>
</evidence>
<dbReference type="PANTHER" id="PTHR12794:SF0">
    <property type="entry name" value="GEM-ASSOCIATED PROTEIN 2"/>
    <property type="match status" value="1"/>
</dbReference>
<reference evidence="8" key="1">
    <citation type="submission" date="2016-07" db="EMBL/GenBank/DDBJ databases">
        <authorList>
            <person name="Bretaudeau A."/>
        </authorList>
    </citation>
    <scope>NUCLEOTIDE SEQUENCE</scope>
    <source>
        <strain evidence="8">Rice</strain>
        <tissue evidence="8">Whole body</tissue>
    </source>
</reference>
<dbReference type="EMBL" id="ODYU01012974">
    <property type="protein sequence ID" value="SOQ59546.1"/>
    <property type="molecule type" value="Genomic_DNA"/>
</dbReference>
<evidence type="ECO:0000256" key="6">
    <source>
        <dbReference type="ARBA" id="ARBA00047179"/>
    </source>
</evidence>
<dbReference type="AlphaFoldDB" id="A0A2H1X2U6"/>
<dbReference type="GO" id="GO:0000387">
    <property type="term" value="P:spliceosomal snRNP assembly"/>
    <property type="evidence" value="ECO:0007669"/>
    <property type="project" value="UniProtKB-UniRule"/>
</dbReference>
<evidence type="ECO:0000256" key="3">
    <source>
        <dbReference type="ARBA" id="ARBA00022664"/>
    </source>
</evidence>
<evidence type="ECO:0000256" key="7">
    <source>
        <dbReference type="PIRNR" id="PIRNR038038"/>
    </source>
</evidence>
<evidence type="ECO:0000256" key="5">
    <source>
        <dbReference type="ARBA" id="ARBA00025758"/>
    </source>
</evidence>
<comment type="function">
    <text evidence="7">The SMN complex catalyzes the assembly of small nuclear ribonucleoproteins (snRNPs), the building blocks of the spliceosome, and thereby plays an important role in the splicing of cellular pre-mRNAs.</text>
</comment>
<dbReference type="InterPro" id="IPR035426">
    <property type="entry name" value="Gemin2/Brr1"/>
</dbReference>
<dbReference type="PIRSF" id="PIRSF038038">
    <property type="entry name" value="SMN_Gemin2"/>
    <property type="match status" value="1"/>
</dbReference>
<comment type="similarity">
    <text evidence="5 7">Belongs to the gemin-2 family.</text>
</comment>
<dbReference type="InterPro" id="IPR017364">
    <property type="entry name" value="GEMIN2"/>
</dbReference>
<dbReference type="GO" id="GO:0032797">
    <property type="term" value="C:SMN complex"/>
    <property type="evidence" value="ECO:0007669"/>
    <property type="project" value="UniProtKB-UniRule"/>
</dbReference>
<organism evidence="8">
    <name type="scientific">Spodoptera frugiperda</name>
    <name type="common">Fall armyworm</name>
    <dbReference type="NCBI Taxonomy" id="7108"/>
    <lineage>
        <taxon>Eukaryota</taxon>
        <taxon>Metazoa</taxon>
        <taxon>Ecdysozoa</taxon>
        <taxon>Arthropoda</taxon>
        <taxon>Hexapoda</taxon>
        <taxon>Insecta</taxon>
        <taxon>Pterygota</taxon>
        <taxon>Neoptera</taxon>
        <taxon>Endopterygota</taxon>
        <taxon>Lepidoptera</taxon>
        <taxon>Glossata</taxon>
        <taxon>Ditrysia</taxon>
        <taxon>Noctuoidea</taxon>
        <taxon>Noctuidae</taxon>
        <taxon>Amphipyrinae</taxon>
        <taxon>Spodoptera</taxon>
    </lineage>
</organism>
<accession>A0A2H1X2U6</accession>
<dbReference type="Gene3D" id="1.20.58.1070">
    <property type="match status" value="1"/>
</dbReference>
<sequence length="275" mass="31774">MAAKKIVFKPDNDDDEYEYLGTQCFQINPNVEEKEIPTNGEEYLLKVVKERAKYATVTKCDLDISEINKKRCNTVNEHANPVRPELLKPTIEWQNIQIADFSDLHMYVIRMAARKKNLLPSIFEETYKDFLEDGEIQWEKVFESTEPTLSHVVGLTHNAIESGLETVLSTLQQVQPGQSIDRRTGLWLHALLTVTRHPPQSDDSFLLRKICRRCAEIRASIDQNDEKARELATPLNIFICIIAKYFGQHDLGDYELDDSKVAQIYYDSKVAQIYY</sequence>
<proteinExistence type="inferred from homology"/>
<evidence type="ECO:0000256" key="1">
    <source>
        <dbReference type="ARBA" id="ARBA00004496"/>
    </source>
</evidence>
<keyword evidence="3 7" id="KW-0507">mRNA processing</keyword>
<comment type="subcellular location">
    <subcellularLocation>
        <location evidence="1">Cytoplasm</location>
    </subcellularLocation>
</comment>
<comment type="subunit">
    <text evidence="7">Part of the core SMN complex.</text>
</comment>
<gene>
    <name evidence="8" type="ORF">SFRICE_005997</name>
</gene>
<dbReference type="Pfam" id="PF04938">
    <property type="entry name" value="SIP1"/>
    <property type="match status" value="1"/>
</dbReference>
<keyword evidence="4 7" id="KW-0508">mRNA splicing</keyword>
<evidence type="ECO:0000256" key="2">
    <source>
        <dbReference type="ARBA" id="ARBA00022490"/>
    </source>
</evidence>
<dbReference type="PANTHER" id="PTHR12794">
    <property type="entry name" value="GEMIN2"/>
    <property type="match status" value="1"/>
</dbReference>
<protein>
    <recommendedName>
        <fullName evidence="6 7">Gem-associated protein 2</fullName>
    </recommendedName>
</protein>
<dbReference type="GO" id="GO:0000245">
    <property type="term" value="P:spliceosomal complex assembly"/>
    <property type="evidence" value="ECO:0007669"/>
    <property type="project" value="UniProtKB-UniRule"/>
</dbReference>
<keyword evidence="2 7" id="KW-0963">Cytoplasm</keyword>
<evidence type="ECO:0000313" key="8">
    <source>
        <dbReference type="EMBL" id="SOQ59546.1"/>
    </source>
</evidence>